<dbReference type="SUPFAM" id="SSF52935">
    <property type="entry name" value="PK C-terminal domain-like"/>
    <property type="match status" value="1"/>
</dbReference>
<feature type="domain" description="Pyruvate kinase C-terminal" evidence="1">
    <location>
        <begin position="3"/>
        <end position="48"/>
    </location>
</feature>
<dbReference type="Pfam" id="PF02887">
    <property type="entry name" value="PK_C"/>
    <property type="match status" value="1"/>
</dbReference>
<evidence type="ECO:0000313" key="2">
    <source>
        <dbReference type="EMBL" id="GDY41992.1"/>
    </source>
</evidence>
<evidence type="ECO:0000313" key="3">
    <source>
        <dbReference type="Proteomes" id="UP000299290"/>
    </source>
</evidence>
<comment type="caution">
    <text evidence="2">The sequence shown here is derived from an EMBL/GenBank/DDBJ whole genome shotgun (WGS) entry which is preliminary data.</text>
</comment>
<dbReference type="Gene3D" id="3.40.1380.20">
    <property type="entry name" value="Pyruvate kinase, C-terminal domain"/>
    <property type="match status" value="1"/>
</dbReference>
<name>A0A4D4K1N4_9ACTN</name>
<dbReference type="InterPro" id="IPR015795">
    <property type="entry name" value="Pyrv_Knase_C"/>
</dbReference>
<proteinExistence type="predicted"/>
<dbReference type="InterPro" id="IPR036918">
    <property type="entry name" value="Pyrv_Knase_C_sf"/>
</dbReference>
<dbReference type="Proteomes" id="UP000299290">
    <property type="component" value="Unassembled WGS sequence"/>
</dbReference>
<keyword evidence="3" id="KW-1185">Reference proteome</keyword>
<dbReference type="AlphaFoldDB" id="A0A4D4K1N4"/>
<protein>
    <recommendedName>
        <fullName evidence="1">Pyruvate kinase C-terminal domain-containing protein</fullName>
    </recommendedName>
</protein>
<reference evidence="2 3" key="1">
    <citation type="journal article" date="2020" name="Int. J. Syst. Evol. Microbiol.">
        <title>Reclassification of Streptomyces castelarensis and Streptomyces sporoclivatus as later heterotypic synonyms of Streptomyces antimycoticus.</title>
        <authorList>
            <person name="Komaki H."/>
            <person name="Tamura T."/>
        </authorList>
    </citation>
    <scope>NUCLEOTIDE SEQUENCE [LARGE SCALE GENOMIC DNA]</scope>
    <source>
        <strain evidence="2 3">NBRC 12839</strain>
    </source>
</reference>
<accession>A0A4D4K1N4</accession>
<gene>
    <name evidence="2" type="ORF">SANT12839_028740</name>
</gene>
<sequence>MVNSTDEMVAQVDEELLRLGRCRKGDLVIITAGSPPGVSGSTNLVRVHHIGADDLR</sequence>
<evidence type="ECO:0000259" key="1">
    <source>
        <dbReference type="Pfam" id="PF02887"/>
    </source>
</evidence>
<dbReference type="EMBL" id="BJHV01000001">
    <property type="protein sequence ID" value="GDY41992.1"/>
    <property type="molecule type" value="Genomic_DNA"/>
</dbReference>
<organism evidence="2 3">
    <name type="scientific">Streptomyces antimycoticus</name>
    <dbReference type="NCBI Taxonomy" id="68175"/>
    <lineage>
        <taxon>Bacteria</taxon>
        <taxon>Bacillati</taxon>
        <taxon>Actinomycetota</taxon>
        <taxon>Actinomycetes</taxon>
        <taxon>Kitasatosporales</taxon>
        <taxon>Streptomycetaceae</taxon>
        <taxon>Streptomyces</taxon>
        <taxon>Streptomyces violaceusniger group</taxon>
    </lineage>
</organism>